<organism evidence="2 3">
    <name type="scientific">Streptomonospora wellingtoniae</name>
    <dbReference type="NCBI Taxonomy" id="3075544"/>
    <lineage>
        <taxon>Bacteria</taxon>
        <taxon>Bacillati</taxon>
        <taxon>Actinomycetota</taxon>
        <taxon>Actinomycetes</taxon>
        <taxon>Streptosporangiales</taxon>
        <taxon>Nocardiopsidaceae</taxon>
        <taxon>Streptomonospora</taxon>
    </lineage>
</organism>
<dbReference type="SUPFAM" id="SSF53335">
    <property type="entry name" value="S-adenosyl-L-methionine-dependent methyltransferases"/>
    <property type="match status" value="1"/>
</dbReference>
<feature type="compositionally biased region" description="Polar residues" evidence="1">
    <location>
        <begin position="106"/>
        <end position="119"/>
    </location>
</feature>
<reference evidence="3" key="1">
    <citation type="submission" date="2023-07" db="EMBL/GenBank/DDBJ databases">
        <title>30 novel species of actinomycetes from the DSMZ collection.</title>
        <authorList>
            <person name="Nouioui I."/>
        </authorList>
    </citation>
    <scope>NUCLEOTIDE SEQUENCE [LARGE SCALE GENOMIC DNA]</scope>
    <source>
        <strain evidence="3">DSM 45055</strain>
    </source>
</reference>
<keyword evidence="3" id="KW-1185">Reference proteome</keyword>
<protein>
    <submittedName>
        <fullName evidence="2">Uncharacterized protein</fullName>
    </submittedName>
</protein>
<feature type="compositionally biased region" description="Basic and acidic residues" evidence="1">
    <location>
        <begin position="69"/>
        <end position="84"/>
    </location>
</feature>
<evidence type="ECO:0000256" key="1">
    <source>
        <dbReference type="SAM" id="MobiDB-lite"/>
    </source>
</evidence>
<feature type="region of interest" description="Disordered" evidence="1">
    <location>
        <begin position="62"/>
        <end position="119"/>
    </location>
</feature>
<dbReference type="RefSeq" id="WP_311543792.1">
    <property type="nucleotide sequence ID" value="NZ_JAVREK010000003.1"/>
</dbReference>
<evidence type="ECO:0000313" key="3">
    <source>
        <dbReference type="Proteomes" id="UP001183226"/>
    </source>
</evidence>
<evidence type="ECO:0000313" key="2">
    <source>
        <dbReference type="EMBL" id="MDT0301354.1"/>
    </source>
</evidence>
<dbReference type="EMBL" id="JAVREK010000003">
    <property type="protein sequence ID" value="MDT0301354.1"/>
    <property type="molecule type" value="Genomic_DNA"/>
</dbReference>
<gene>
    <name evidence="2" type="ORF">RM446_04415</name>
</gene>
<dbReference type="InterPro" id="IPR029063">
    <property type="entry name" value="SAM-dependent_MTases_sf"/>
</dbReference>
<dbReference type="Proteomes" id="UP001183226">
    <property type="component" value="Unassembled WGS sequence"/>
</dbReference>
<sequence length="119" mass="12349">MRVARERGLAAVAGSLEELPEGLGAFDTIPMPGNNLGLLGAPGCAPDLLGRLARIARPGARLIGAGTDPRSDHPDHRAYQDANRRCGRPPGCCASASATERWPPRGSTSCSSRPPTSAH</sequence>
<accession>A0ABU2KQ03</accession>
<proteinExistence type="predicted"/>
<name>A0ABU2KQ03_9ACTN</name>
<comment type="caution">
    <text evidence="2">The sequence shown here is derived from an EMBL/GenBank/DDBJ whole genome shotgun (WGS) entry which is preliminary data.</text>
</comment>